<dbReference type="VEuPathDB" id="FungiDB:DD237_003567"/>
<dbReference type="Proteomes" id="UP000282087">
    <property type="component" value="Unassembled WGS sequence"/>
</dbReference>
<organism evidence="2 3">
    <name type="scientific">Peronospora effusa</name>
    <dbReference type="NCBI Taxonomy" id="542832"/>
    <lineage>
        <taxon>Eukaryota</taxon>
        <taxon>Sar</taxon>
        <taxon>Stramenopiles</taxon>
        <taxon>Oomycota</taxon>
        <taxon>Peronosporomycetes</taxon>
        <taxon>Peronosporales</taxon>
        <taxon>Peronosporaceae</taxon>
        <taxon>Peronospora</taxon>
    </lineage>
</organism>
<dbReference type="AlphaFoldDB" id="A0A3M6VPT1"/>
<evidence type="ECO:0000313" key="3">
    <source>
        <dbReference type="Proteomes" id="UP000282087"/>
    </source>
</evidence>
<proteinExistence type="predicted"/>
<name>A0A3M6VPT1_9STRA</name>
<accession>A0A3M6VPT1</accession>
<protein>
    <recommendedName>
        <fullName evidence="4">Peroxin domain-containing protein</fullName>
    </recommendedName>
</protein>
<reference evidence="2 3" key="1">
    <citation type="submission" date="2018-06" db="EMBL/GenBank/DDBJ databases">
        <title>Comparative genomics of downy mildews reveals potential adaptations to biotrophy.</title>
        <authorList>
            <person name="Fletcher K."/>
            <person name="Klosterman S.J."/>
            <person name="Derevnina L."/>
            <person name="Martin F."/>
            <person name="Koike S."/>
            <person name="Reyes Chin-Wo S."/>
            <person name="Mou B."/>
            <person name="Michelmore R."/>
        </authorList>
    </citation>
    <scope>NUCLEOTIDE SEQUENCE [LARGE SCALE GENOMIC DNA]</scope>
    <source>
        <strain evidence="2 3">R14</strain>
    </source>
</reference>
<keyword evidence="3" id="KW-1185">Reference proteome</keyword>
<comment type="caution">
    <text evidence="2">The sequence shown here is derived from an EMBL/GenBank/DDBJ whole genome shotgun (WGS) entry which is preliminary data.</text>
</comment>
<gene>
    <name evidence="2" type="ORF">DD238_003933</name>
</gene>
<feature type="coiled-coil region" evidence="1">
    <location>
        <begin position="5"/>
        <end position="39"/>
    </location>
</feature>
<keyword evidence="1" id="KW-0175">Coiled coil</keyword>
<evidence type="ECO:0000313" key="2">
    <source>
        <dbReference type="EMBL" id="RMX68724.1"/>
    </source>
</evidence>
<sequence>MNKREKQLETECKALYRELQAMEQLIQRYQEKLAATESDNRFQCHCNPQNVRDWYRFEEVLFEYQILSSRGYPLRNELPVMCRVSGEEMQFQELVKLPSKNWEWVSDWQCDIHAYTDESGWMSADSWELPRDMNKSWHSEQSTSSRVRQRRWKRERMLVGSTGLPLVLNENLLTKSRLASMVRIDCFVNFKFIVGVVTDVASEIIGVLLRSNTLPRSLHTSVLQLLRANERIEELEHCNKIYEGQMLKFQKITDELMNDLYARTFDQHDSIAMPYNMTKSADVLKQTEALLGDMLVEQGLARFDTLAITSTMQQQRSEVLTACENELQHTMNEFNDLARKLERTQSSSIEQAELEADRPI</sequence>
<dbReference type="EMBL" id="QLLG01000056">
    <property type="protein sequence ID" value="RMX68724.1"/>
    <property type="molecule type" value="Genomic_DNA"/>
</dbReference>
<evidence type="ECO:0000256" key="1">
    <source>
        <dbReference type="SAM" id="Coils"/>
    </source>
</evidence>
<evidence type="ECO:0008006" key="4">
    <source>
        <dbReference type="Google" id="ProtNLM"/>
    </source>
</evidence>